<evidence type="ECO:0000313" key="3">
    <source>
        <dbReference type="Proteomes" id="UP000001399"/>
    </source>
</evidence>
<proteinExistence type="predicted"/>
<accession>E3I1Z6</accession>
<dbReference type="HOGENOM" id="CLU_1853689_0_0_5"/>
<name>E3I1Z6_RHOVT</name>
<dbReference type="AlphaFoldDB" id="E3I1Z6"/>
<evidence type="ECO:0000256" key="1">
    <source>
        <dbReference type="SAM" id="SignalP"/>
    </source>
</evidence>
<keyword evidence="3" id="KW-1185">Reference proteome</keyword>
<keyword evidence="1" id="KW-0732">Signal</keyword>
<dbReference type="STRING" id="648757.Rvan_2070"/>
<dbReference type="EMBL" id="CP002292">
    <property type="protein sequence ID" value="ADP71297.1"/>
    <property type="molecule type" value="Genomic_DNA"/>
</dbReference>
<evidence type="ECO:0000313" key="2">
    <source>
        <dbReference type="EMBL" id="ADP71297.1"/>
    </source>
</evidence>
<feature type="chain" id="PRO_5003171027" evidence="1">
    <location>
        <begin position="34"/>
        <end position="138"/>
    </location>
</feature>
<gene>
    <name evidence="2" type="ordered locus">Rvan_2070</name>
</gene>
<dbReference type="Proteomes" id="UP000001399">
    <property type="component" value="Chromosome"/>
</dbReference>
<sequence length="138" mass="15274">MVVKMCPAMSKCIGSLFAAALVFSTLLPGGANAYKHERRTSIVGASVAYWGVERHALADRKSKVRSRFSPGAASVDQLDRRLRRRGDGDLAEALVNEPTPETERLLKRYDIPVVKGVPPITYLNSGKRGPRNHFRGRR</sequence>
<protein>
    <submittedName>
        <fullName evidence="2">Uncharacterized protein</fullName>
    </submittedName>
</protein>
<feature type="signal peptide" evidence="1">
    <location>
        <begin position="1"/>
        <end position="33"/>
    </location>
</feature>
<reference evidence="3" key="1">
    <citation type="journal article" date="2011" name="J. Bacteriol.">
        <title>Genome sequences of eight morphologically diverse alphaproteobacteria.</title>
        <authorList>
            <consortium name="US DOE Joint Genome Institute"/>
            <person name="Brown P.J."/>
            <person name="Kysela D.T."/>
            <person name="Buechlein A."/>
            <person name="Hemmerich C."/>
            <person name="Brun Y.V."/>
        </authorList>
    </citation>
    <scope>NUCLEOTIDE SEQUENCE [LARGE SCALE GENOMIC DNA]</scope>
    <source>
        <strain evidence="3">ATCC 17100 / ATH 3.1.1 / DSM 162 / LMG 4299</strain>
    </source>
</reference>
<dbReference type="RefSeq" id="WP_013419680.1">
    <property type="nucleotide sequence ID" value="NC_014664.1"/>
</dbReference>
<dbReference type="KEGG" id="rva:Rvan_2070"/>
<organism evidence="2 3">
    <name type="scientific">Rhodomicrobium vannielii (strain ATCC 17100 / DSM 162 / LMG 4299 / NCIMB 10020 / ATH 3.1.1)</name>
    <dbReference type="NCBI Taxonomy" id="648757"/>
    <lineage>
        <taxon>Bacteria</taxon>
        <taxon>Pseudomonadati</taxon>
        <taxon>Pseudomonadota</taxon>
        <taxon>Alphaproteobacteria</taxon>
        <taxon>Hyphomicrobiales</taxon>
        <taxon>Hyphomicrobiaceae</taxon>
        <taxon>Rhodomicrobium</taxon>
    </lineage>
</organism>